<keyword evidence="1" id="KW-1133">Transmembrane helix</keyword>
<protein>
    <submittedName>
        <fullName evidence="2">Putative membrane protein</fullName>
    </submittedName>
</protein>
<evidence type="ECO:0000256" key="1">
    <source>
        <dbReference type="SAM" id="Phobius"/>
    </source>
</evidence>
<dbReference type="GeneID" id="300930209"/>
<gene>
    <name evidence="2" type="ORF">SAMN05216213_101462</name>
</gene>
<feature type="transmembrane region" description="Helical" evidence="1">
    <location>
        <begin position="33"/>
        <end position="52"/>
    </location>
</feature>
<accession>A0A1H0L3R6</accession>
<dbReference type="PANTHER" id="PTHR38775:SF1">
    <property type="entry name" value="INNER MEMBRANE PROTEIN"/>
    <property type="match status" value="1"/>
</dbReference>
<proteinExistence type="predicted"/>
<evidence type="ECO:0000313" key="3">
    <source>
        <dbReference type="Proteomes" id="UP000199460"/>
    </source>
</evidence>
<organism evidence="2 3">
    <name type="scientific">Ectopseudomonas guguanensis</name>
    <dbReference type="NCBI Taxonomy" id="1198456"/>
    <lineage>
        <taxon>Bacteria</taxon>
        <taxon>Pseudomonadati</taxon>
        <taxon>Pseudomonadota</taxon>
        <taxon>Gammaproteobacteria</taxon>
        <taxon>Pseudomonadales</taxon>
        <taxon>Pseudomonadaceae</taxon>
        <taxon>Ectopseudomonas</taxon>
    </lineage>
</organism>
<evidence type="ECO:0000313" key="2">
    <source>
        <dbReference type="EMBL" id="SDO62702.1"/>
    </source>
</evidence>
<reference evidence="3" key="1">
    <citation type="submission" date="2016-10" db="EMBL/GenBank/DDBJ databases">
        <authorList>
            <person name="Varghese N."/>
            <person name="Submissions S."/>
        </authorList>
    </citation>
    <scope>NUCLEOTIDE SEQUENCE [LARGE SCALE GENOMIC DNA]</scope>
    <source>
        <strain evidence="3">JCM 18416</strain>
    </source>
</reference>
<dbReference type="EMBL" id="FNJJ01000001">
    <property type="protein sequence ID" value="SDO62702.1"/>
    <property type="molecule type" value="Genomic_DNA"/>
</dbReference>
<feature type="transmembrane region" description="Helical" evidence="1">
    <location>
        <begin position="9"/>
        <end position="27"/>
    </location>
</feature>
<keyword evidence="1" id="KW-0812">Transmembrane</keyword>
<sequence>MNLLSFAKGALAMFWLVALINLFYPFAAPLGGWVNWAALAVLLAHLGELLLFGSRLRGLPLLWWQRLQVLLFGVLHLQTLR</sequence>
<dbReference type="RefSeq" id="WP_090426753.1">
    <property type="nucleotide sequence ID" value="NZ_CP040349.1"/>
</dbReference>
<dbReference type="Pfam" id="PF06611">
    <property type="entry name" value="DUF1145"/>
    <property type="match status" value="1"/>
</dbReference>
<keyword evidence="1" id="KW-0472">Membrane</keyword>
<dbReference type="InterPro" id="IPR009525">
    <property type="entry name" value="DUF1145"/>
</dbReference>
<dbReference type="PANTHER" id="PTHR38775">
    <property type="entry name" value="INNER MEMBRANE PROTEIN-RELATED"/>
    <property type="match status" value="1"/>
</dbReference>
<dbReference type="AlphaFoldDB" id="A0A1H0L3R6"/>
<dbReference type="Proteomes" id="UP000199460">
    <property type="component" value="Unassembled WGS sequence"/>
</dbReference>
<name>A0A1H0L3R6_9GAMM</name>
<keyword evidence="3" id="KW-1185">Reference proteome</keyword>
<dbReference type="OrthoDB" id="7008916at2"/>